<evidence type="ECO:0000256" key="1">
    <source>
        <dbReference type="PROSITE-ProRule" id="PRU00409"/>
    </source>
</evidence>
<reference evidence="4" key="1">
    <citation type="submission" date="2017-09" db="EMBL/GenBank/DDBJ databases">
        <title>Depth-based differentiation of microbial function through sediment-hosted aquifers and enrichment of novel symbionts in the deep terrestrial subsurface.</title>
        <authorList>
            <person name="Probst A.J."/>
            <person name="Ladd B."/>
            <person name="Jarett J.K."/>
            <person name="Geller-Mcgrath D.E."/>
            <person name="Sieber C.M.K."/>
            <person name="Emerson J.B."/>
            <person name="Anantharaman K."/>
            <person name="Thomas B.C."/>
            <person name="Malmstrom R."/>
            <person name="Stieglmeier M."/>
            <person name="Klingl A."/>
            <person name="Woyke T."/>
            <person name="Ryan C.M."/>
            <person name="Banfield J.F."/>
        </authorList>
    </citation>
    <scope>NUCLEOTIDE SEQUENCE [LARGE SCALE GENOMIC DNA]</scope>
</reference>
<dbReference type="EMBL" id="PFOH01000032">
    <property type="protein sequence ID" value="PIZ69548.1"/>
    <property type="molecule type" value="Genomic_DNA"/>
</dbReference>
<proteinExistence type="predicted"/>
<dbReference type="Proteomes" id="UP000231688">
    <property type="component" value="Unassembled WGS sequence"/>
</dbReference>
<gene>
    <name evidence="3" type="ORF">COY10_01250</name>
</gene>
<comment type="caution">
    <text evidence="3">The sequence shown here is derived from an EMBL/GenBank/DDBJ whole genome shotgun (WGS) entry which is preliminary data.</text>
</comment>
<dbReference type="GO" id="GO:0005524">
    <property type="term" value="F:ATP binding"/>
    <property type="evidence" value="ECO:0007669"/>
    <property type="project" value="UniProtKB-UniRule"/>
</dbReference>
<sequence>MIIPKIVIVKTIKGQKYADFIAKEINLAGHYCGITDIKNLREYLDKNKCSSKTTLIHSRTAHPNYTSKVLGGLEERGYKIINSPAAIRLTSDKFNSCIYAIKKDIPCAETIKIDKKEAIPFVKEKVEIWGRAVVKPMISQGQGEFCFKFDNADISQLKEINKIPTQELVVQKFVDYLKLNRVIVIGYGALEKAVFWDEPNQGWKCSVCLNTKIQCYKNPPGDLLEFAENVAKKFKAEISFVDVFSTKDGYVLNEINTACSLIIHERISRYNISKKIADYLLSFV</sequence>
<dbReference type="Gene3D" id="3.40.50.20">
    <property type="match status" value="1"/>
</dbReference>
<dbReference type="Pfam" id="PF08443">
    <property type="entry name" value="RimK"/>
    <property type="match status" value="1"/>
</dbReference>
<dbReference type="InterPro" id="IPR013651">
    <property type="entry name" value="ATP-grasp_RimK-type"/>
</dbReference>
<feature type="domain" description="ATP-grasp" evidence="2">
    <location>
        <begin position="97"/>
        <end position="281"/>
    </location>
</feature>
<dbReference type="GO" id="GO:0009432">
    <property type="term" value="P:SOS response"/>
    <property type="evidence" value="ECO:0007669"/>
    <property type="project" value="TreeGrafter"/>
</dbReference>
<accession>A0A2M7UED4</accession>
<evidence type="ECO:0000313" key="4">
    <source>
        <dbReference type="Proteomes" id="UP000231688"/>
    </source>
</evidence>
<dbReference type="PANTHER" id="PTHR21621">
    <property type="entry name" value="RIBOSOMAL PROTEIN S6 MODIFICATION PROTEIN"/>
    <property type="match status" value="1"/>
</dbReference>
<keyword evidence="1" id="KW-0067">ATP-binding</keyword>
<dbReference type="Gene3D" id="3.30.470.20">
    <property type="entry name" value="ATP-grasp fold, B domain"/>
    <property type="match status" value="1"/>
</dbReference>
<dbReference type="PANTHER" id="PTHR21621:SF0">
    <property type="entry name" value="BETA-CITRYLGLUTAMATE SYNTHASE B-RELATED"/>
    <property type="match status" value="1"/>
</dbReference>
<dbReference type="InterPro" id="IPR011761">
    <property type="entry name" value="ATP-grasp"/>
</dbReference>
<dbReference type="GO" id="GO:0005737">
    <property type="term" value="C:cytoplasm"/>
    <property type="evidence" value="ECO:0007669"/>
    <property type="project" value="TreeGrafter"/>
</dbReference>
<dbReference type="PROSITE" id="PS50975">
    <property type="entry name" value="ATP_GRASP"/>
    <property type="match status" value="1"/>
</dbReference>
<protein>
    <recommendedName>
        <fullName evidence="2">ATP-grasp domain-containing protein</fullName>
    </recommendedName>
</protein>
<dbReference type="SUPFAM" id="SSF56059">
    <property type="entry name" value="Glutathione synthetase ATP-binding domain-like"/>
    <property type="match status" value="1"/>
</dbReference>
<name>A0A2M7UED4_9BACT</name>
<evidence type="ECO:0000259" key="2">
    <source>
        <dbReference type="PROSITE" id="PS50975"/>
    </source>
</evidence>
<keyword evidence="1" id="KW-0547">Nucleotide-binding</keyword>
<organism evidence="3 4">
    <name type="scientific">Candidatus Portnoybacteria bacterium CG_4_10_14_0_2_um_filter_43_36</name>
    <dbReference type="NCBI Taxonomy" id="1974798"/>
    <lineage>
        <taxon>Bacteria</taxon>
        <taxon>Candidatus Portnoyibacteriota</taxon>
    </lineage>
</organism>
<dbReference type="GO" id="GO:0046872">
    <property type="term" value="F:metal ion binding"/>
    <property type="evidence" value="ECO:0007669"/>
    <property type="project" value="InterPro"/>
</dbReference>
<dbReference type="GO" id="GO:0018169">
    <property type="term" value="F:ribosomal S6-glutamic acid ligase activity"/>
    <property type="evidence" value="ECO:0007669"/>
    <property type="project" value="TreeGrafter"/>
</dbReference>
<evidence type="ECO:0000313" key="3">
    <source>
        <dbReference type="EMBL" id="PIZ69548.1"/>
    </source>
</evidence>
<dbReference type="AlphaFoldDB" id="A0A2M7UED4"/>